<dbReference type="KEGG" id="mana:MAMMFC1_02184"/>
<dbReference type="InterPro" id="IPR036196">
    <property type="entry name" value="Ptyr_pPase_sf"/>
</dbReference>
<dbReference type="InterPro" id="IPR023485">
    <property type="entry name" value="Ptyr_pPase"/>
</dbReference>
<dbReference type="Pfam" id="PF01451">
    <property type="entry name" value="LMWPc"/>
    <property type="match status" value="1"/>
</dbReference>
<evidence type="ECO:0000256" key="4">
    <source>
        <dbReference type="PIRSR" id="PIRSR617867-1"/>
    </source>
</evidence>
<keyword evidence="2 6" id="KW-0378">Hydrolase</keyword>
<dbReference type="AlphaFoldDB" id="A0A348AKA2"/>
<dbReference type="PANTHER" id="PTHR11717">
    <property type="entry name" value="LOW MOLECULAR WEIGHT PROTEIN TYROSINE PHOSPHATASE"/>
    <property type="match status" value="1"/>
</dbReference>
<dbReference type="OrthoDB" id="9784339at2"/>
<sequence length="155" mass="17047">MFKVLLVCTGNTCRSPMAEAILQDKFAQNNVGRLIRVESAGLAGAEEPAAKPARAAIRRWGLNIDNHRSRRLTPAMVQAAGLILTMTRAHKQAVCRLLPQATGKVHTLSEFADESADIFDPFGGSENDYRECASQINRLLDKSWQKIVKLAGNEE</sequence>
<dbReference type="GO" id="GO:0004725">
    <property type="term" value="F:protein tyrosine phosphatase activity"/>
    <property type="evidence" value="ECO:0007669"/>
    <property type="project" value="UniProtKB-EC"/>
</dbReference>
<evidence type="ECO:0000256" key="2">
    <source>
        <dbReference type="ARBA" id="ARBA00022801"/>
    </source>
</evidence>
<feature type="active site" description="Nucleophile" evidence="4">
    <location>
        <position position="8"/>
    </location>
</feature>
<organism evidence="6 7">
    <name type="scientific">Methylomusa anaerophila</name>
    <dbReference type="NCBI Taxonomy" id="1930071"/>
    <lineage>
        <taxon>Bacteria</taxon>
        <taxon>Bacillati</taxon>
        <taxon>Bacillota</taxon>
        <taxon>Negativicutes</taxon>
        <taxon>Selenomonadales</taxon>
        <taxon>Sporomusaceae</taxon>
        <taxon>Methylomusa</taxon>
    </lineage>
</organism>
<dbReference type="InterPro" id="IPR050438">
    <property type="entry name" value="LMW_PTPase"/>
</dbReference>
<accession>A0A348AKA2</accession>
<gene>
    <name evidence="6" type="primary">ywlE</name>
    <name evidence="6" type="ORF">MAMMFC1_02184</name>
</gene>
<dbReference type="InterPro" id="IPR017867">
    <property type="entry name" value="Tyr_phospatase_low_mol_wt"/>
</dbReference>
<protein>
    <submittedName>
        <fullName evidence="6">Low molecular weight protein-tyrosine-phosphatase YwlE</fullName>
        <ecNumber evidence="6">3.1.3.48</ecNumber>
    </submittedName>
</protein>
<dbReference type="SMART" id="SM00226">
    <property type="entry name" value="LMWPc"/>
    <property type="match status" value="1"/>
</dbReference>
<dbReference type="Gene3D" id="3.40.50.2300">
    <property type="match status" value="1"/>
</dbReference>
<dbReference type="SUPFAM" id="SSF52788">
    <property type="entry name" value="Phosphotyrosine protein phosphatases I"/>
    <property type="match status" value="1"/>
</dbReference>
<evidence type="ECO:0000259" key="5">
    <source>
        <dbReference type="SMART" id="SM00226"/>
    </source>
</evidence>
<proteinExistence type="inferred from homology"/>
<comment type="similarity">
    <text evidence="1">Belongs to the low molecular weight phosphotyrosine protein phosphatase family.</text>
</comment>
<feature type="active site" description="Proton donor" evidence="4">
    <location>
        <position position="120"/>
    </location>
</feature>
<evidence type="ECO:0000256" key="3">
    <source>
        <dbReference type="ARBA" id="ARBA00022912"/>
    </source>
</evidence>
<feature type="domain" description="Phosphotyrosine protein phosphatase I" evidence="5">
    <location>
        <begin position="2"/>
        <end position="146"/>
    </location>
</feature>
<dbReference type="PANTHER" id="PTHR11717:SF31">
    <property type="entry name" value="LOW MOLECULAR WEIGHT PROTEIN-TYROSINE-PHOSPHATASE ETP-RELATED"/>
    <property type="match status" value="1"/>
</dbReference>
<evidence type="ECO:0000256" key="1">
    <source>
        <dbReference type="ARBA" id="ARBA00011063"/>
    </source>
</evidence>
<feature type="active site" evidence="4">
    <location>
        <position position="14"/>
    </location>
</feature>
<dbReference type="EC" id="3.1.3.48" evidence="6"/>
<evidence type="ECO:0000313" key="6">
    <source>
        <dbReference type="EMBL" id="BBB91500.1"/>
    </source>
</evidence>
<evidence type="ECO:0000313" key="7">
    <source>
        <dbReference type="Proteomes" id="UP000276437"/>
    </source>
</evidence>
<dbReference type="CDD" id="cd16344">
    <property type="entry name" value="LMWPAP"/>
    <property type="match status" value="1"/>
</dbReference>
<keyword evidence="7" id="KW-1185">Reference proteome</keyword>
<dbReference type="Proteomes" id="UP000276437">
    <property type="component" value="Chromosome"/>
</dbReference>
<reference evidence="6 7" key="1">
    <citation type="journal article" date="2018" name="Int. J. Syst. Evol. Microbiol.">
        <title>Methylomusa anaerophila gen. nov., sp. nov., an anaerobic methanol-utilizing bacterium isolated from a microbial fuel cell.</title>
        <authorList>
            <person name="Amano N."/>
            <person name="Yamamuro A."/>
            <person name="Miyahara M."/>
            <person name="Kouzuma A."/>
            <person name="Abe T."/>
            <person name="Watanabe K."/>
        </authorList>
    </citation>
    <scope>NUCLEOTIDE SEQUENCE [LARGE SCALE GENOMIC DNA]</scope>
    <source>
        <strain evidence="6 7">MMFC1</strain>
    </source>
</reference>
<keyword evidence="3" id="KW-0904">Protein phosphatase</keyword>
<name>A0A348AKA2_9FIRM</name>
<dbReference type="EMBL" id="AP018449">
    <property type="protein sequence ID" value="BBB91500.1"/>
    <property type="molecule type" value="Genomic_DNA"/>
</dbReference>
<dbReference type="PRINTS" id="PR00719">
    <property type="entry name" value="LMWPTPASE"/>
</dbReference>